<reference evidence="3" key="1">
    <citation type="submission" date="2021-01" db="EMBL/GenBank/DDBJ databases">
        <title>Whole genome shotgun sequence of Actinocatenispora rupis NBRC 107355.</title>
        <authorList>
            <person name="Komaki H."/>
            <person name="Tamura T."/>
        </authorList>
    </citation>
    <scope>NUCLEOTIDE SEQUENCE</scope>
    <source>
        <strain evidence="3">NBRC 107355</strain>
    </source>
</reference>
<evidence type="ECO:0000313" key="3">
    <source>
        <dbReference type="EMBL" id="GID10763.1"/>
    </source>
</evidence>
<comment type="caution">
    <text evidence="3">The sequence shown here is derived from an EMBL/GenBank/DDBJ whole genome shotgun (WGS) entry which is preliminary data.</text>
</comment>
<dbReference type="InterPro" id="IPR015943">
    <property type="entry name" value="WD40/YVTN_repeat-like_dom_sf"/>
</dbReference>
<comment type="similarity">
    <text evidence="1">Belongs to the cycloisomerase 2 family.</text>
</comment>
<sequence>MSDRFVHLGSYTPDSSAPGRGAGVTAYRQDPGSGALTPVGDVTPVSGPSFLAWHPTGRFLYAVTERQDGSVNGYAVDGAALRPLGSRPTGGSDPCHLSVDPTGRYLVTANYGSGSVSVHPIATDGSLGERVDLVQRKGSGPVTDRQEGPHAHQARFDPAGRYVLVNDLGTDTVTAYRLEGGKLVESARTALPAGTGPRHLAFGAGDRVYLAGELDSSVTALEYDAGSGALTAVGSVRSTGYDGVSFPSEIAASADGRYVYVANRGPNTVCVLAAEPAGVRLVAEVGTGGDWPRHLLLLGDFLYVANQNSDTVGIFRVDGDTGVPEPAGSLAVPSPACLIASLS</sequence>
<dbReference type="SUPFAM" id="SSF51004">
    <property type="entry name" value="C-terminal (heme d1) domain of cytochrome cd1-nitrite reductase"/>
    <property type="match status" value="1"/>
</dbReference>
<dbReference type="RefSeq" id="WP_203656253.1">
    <property type="nucleotide sequence ID" value="NZ_BAAAZM010000041.1"/>
</dbReference>
<evidence type="ECO:0000256" key="2">
    <source>
        <dbReference type="SAM" id="MobiDB-lite"/>
    </source>
</evidence>
<accession>A0A8J3IY21</accession>
<dbReference type="GO" id="GO:0005829">
    <property type="term" value="C:cytosol"/>
    <property type="evidence" value="ECO:0007669"/>
    <property type="project" value="TreeGrafter"/>
</dbReference>
<feature type="region of interest" description="Disordered" evidence="2">
    <location>
        <begin position="1"/>
        <end position="37"/>
    </location>
</feature>
<dbReference type="InterPro" id="IPR050282">
    <property type="entry name" value="Cycloisomerase_2"/>
</dbReference>
<keyword evidence="4" id="KW-1185">Reference proteome</keyword>
<dbReference type="Pfam" id="PF10282">
    <property type="entry name" value="Lactonase"/>
    <property type="match status" value="1"/>
</dbReference>
<dbReference type="EMBL" id="BOMB01000009">
    <property type="protein sequence ID" value="GID10763.1"/>
    <property type="molecule type" value="Genomic_DNA"/>
</dbReference>
<dbReference type="PANTHER" id="PTHR30344:SF1">
    <property type="entry name" value="6-PHOSPHOGLUCONOLACTONASE"/>
    <property type="match status" value="1"/>
</dbReference>
<name>A0A8J3IY21_9ACTN</name>
<evidence type="ECO:0000256" key="1">
    <source>
        <dbReference type="ARBA" id="ARBA00005564"/>
    </source>
</evidence>
<protein>
    <recommendedName>
        <fullName evidence="5">6-phosphogluconolactonase, cycloisomerase 2 family</fullName>
    </recommendedName>
</protein>
<dbReference type="GO" id="GO:0017057">
    <property type="term" value="F:6-phosphogluconolactonase activity"/>
    <property type="evidence" value="ECO:0007669"/>
    <property type="project" value="TreeGrafter"/>
</dbReference>
<dbReference type="AlphaFoldDB" id="A0A8J3IY21"/>
<organism evidence="3 4">
    <name type="scientific">Actinocatenispora rupis</name>
    <dbReference type="NCBI Taxonomy" id="519421"/>
    <lineage>
        <taxon>Bacteria</taxon>
        <taxon>Bacillati</taxon>
        <taxon>Actinomycetota</taxon>
        <taxon>Actinomycetes</taxon>
        <taxon>Micromonosporales</taxon>
        <taxon>Micromonosporaceae</taxon>
        <taxon>Actinocatenispora</taxon>
    </lineage>
</organism>
<dbReference type="PANTHER" id="PTHR30344">
    <property type="entry name" value="6-PHOSPHOGLUCONOLACTONASE-RELATED"/>
    <property type="match status" value="1"/>
</dbReference>
<gene>
    <name evidence="3" type="ORF">Aru02nite_16520</name>
</gene>
<proteinExistence type="inferred from homology"/>
<dbReference type="Proteomes" id="UP000612808">
    <property type="component" value="Unassembled WGS sequence"/>
</dbReference>
<evidence type="ECO:0000313" key="4">
    <source>
        <dbReference type="Proteomes" id="UP000612808"/>
    </source>
</evidence>
<dbReference type="InterPro" id="IPR019405">
    <property type="entry name" value="Lactonase_7-beta_prop"/>
</dbReference>
<dbReference type="Gene3D" id="2.130.10.10">
    <property type="entry name" value="YVTN repeat-like/Quinoprotein amine dehydrogenase"/>
    <property type="match status" value="1"/>
</dbReference>
<evidence type="ECO:0008006" key="5">
    <source>
        <dbReference type="Google" id="ProtNLM"/>
    </source>
</evidence>
<dbReference type="InterPro" id="IPR011048">
    <property type="entry name" value="Haem_d1_sf"/>
</dbReference>